<dbReference type="GO" id="GO:0008658">
    <property type="term" value="F:penicillin binding"/>
    <property type="evidence" value="ECO:0007669"/>
    <property type="project" value="InterPro"/>
</dbReference>
<dbReference type="eggNOG" id="COG0768">
    <property type="taxonomic scope" value="Bacteria"/>
</dbReference>
<dbReference type="GO" id="GO:0071555">
    <property type="term" value="P:cell wall organization"/>
    <property type="evidence" value="ECO:0007669"/>
    <property type="project" value="TreeGrafter"/>
</dbReference>
<dbReference type="Proteomes" id="UP000007102">
    <property type="component" value="Chromosome"/>
</dbReference>
<gene>
    <name evidence="3" type="ordered locus">Dester_1100</name>
</gene>
<reference evidence="4" key="2">
    <citation type="submission" date="2011-02" db="EMBL/GenBank/DDBJ databases">
        <title>The complete genome of Desulfurobacterium thermolithotrophum DSM 11699.</title>
        <authorList>
            <consortium name="US DOE Joint Genome Institute (JGI-PGF)"/>
            <person name="Lucas S."/>
            <person name="Copeland A."/>
            <person name="Lapidus A."/>
            <person name="Bruce D."/>
            <person name="Goodwin L."/>
            <person name="Pitluck S."/>
            <person name="Kyrpides N."/>
            <person name="Mavromatis K."/>
            <person name="Pagani I."/>
            <person name="Ivanova N."/>
            <person name="Mikhailova N."/>
            <person name="Daligault H."/>
            <person name="Detter J.C."/>
            <person name="Tapia R."/>
            <person name="Han C."/>
            <person name="Land M."/>
            <person name="Hauser L."/>
            <person name="Markowitz V."/>
            <person name="Cheng J.-F."/>
            <person name="Hugenholtz P."/>
            <person name="Woyke T."/>
            <person name="Wu D."/>
            <person name="Spring S."/>
            <person name="Brambilla E."/>
            <person name="Klenk H.-P."/>
            <person name="Eisen J.A."/>
        </authorList>
    </citation>
    <scope>NUCLEOTIDE SEQUENCE [LARGE SCALE GENOMIC DNA]</scope>
    <source>
        <strain evidence="4">DSM 11699 / BSA</strain>
    </source>
</reference>
<dbReference type="AlphaFoldDB" id="F0S056"/>
<feature type="chain" id="PRO_5003258004" evidence="1">
    <location>
        <begin position="24"/>
        <end position="410"/>
    </location>
</feature>
<reference evidence="3 4" key="1">
    <citation type="journal article" date="2011" name="Stand. Genomic Sci.">
        <title>Complete genome sequence of the thermophilic sulfur-reducer Desulfurobacterium thermolithotrophum type strain (BSA(T)) from a deep-sea hydrothermal vent.</title>
        <authorList>
            <person name="Goker M."/>
            <person name="Daligault H."/>
            <person name="Mwirichia R."/>
            <person name="Lapidus A."/>
            <person name="Lucas S."/>
            <person name="Deshpande S."/>
            <person name="Pagani I."/>
            <person name="Tapia R."/>
            <person name="Cheng J.F."/>
            <person name="Goodwin L."/>
            <person name="Pitluck S."/>
            <person name="Liolios K."/>
            <person name="Ivanova N."/>
            <person name="Mavromatis K."/>
            <person name="Mikhailova N."/>
            <person name="Pati A."/>
            <person name="Chen A."/>
            <person name="Palaniappan K."/>
            <person name="Han C."/>
            <person name="Land M."/>
            <person name="Hauser L."/>
            <person name="Pan C."/>
            <person name="Brambilla E.M."/>
            <person name="Rohde M."/>
            <person name="Spring S."/>
            <person name="Sikorski J."/>
            <person name="Wirth R."/>
            <person name="Detter J.C."/>
            <person name="Woyke T."/>
            <person name="Bristow J."/>
            <person name="Eisen J.A."/>
            <person name="Markowitz V."/>
            <person name="Hugenholtz P."/>
            <person name="Kyrpides N.C."/>
            <person name="Klenk H.P."/>
        </authorList>
    </citation>
    <scope>NUCLEOTIDE SEQUENCE [LARGE SCALE GENOMIC DNA]</scope>
    <source>
        <strain evidence="4">DSM 11699 / BSA</strain>
    </source>
</reference>
<dbReference type="STRING" id="868864.Dester_1100"/>
<dbReference type="GO" id="GO:0071972">
    <property type="term" value="F:peptidoglycan L,D-transpeptidase activity"/>
    <property type="evidence" value="ECO:0007669"/>
    <property type="project" value="TreeGrafter"/>
</dbReference>
<evidence type="ECO:0000256" key="1">
    <source>
        <dbReference type="SAM" id="SignalP"/>
    </source>
</evidence>
<organism evidence="3 4">
    <name type="scientific">Desulfurobacterium thermolithotrophum (strain DSM 11699 / BSA)</name>
    <dbReference type="NCBI Taxonomy" id="868864"/>
    <lineage>
        <taxon>Bacteria</taxon>
        <taxon>Pseudomonadati</taxon>
        <taxon>Aquificota</taxon>
        <taxon>Aquificia</taxon>
        <taxon>Desulfurobacteriales</taxon>
        <taxon>Desulfurobacteriaceae</taxon>
        <taxon>Desulfurobacterium</taxon>
    </lineage>
</organism>
<name>F0S056_DESTD</name>
<feature type="signal peptide" evidence="1">
    <location>
        <begin position="1"/>
        <end position="23"/>
    </location>
</feature>
<feature type="domain" description="Penicillin-binding protein transpeptidase" evidence="2">
    <location>
        <begin position="109"/>
        <end position="385"/>
    </location>
</feature>
<dbReference type="InterPro" id="IPR050515">
    <property type="entry name" value="Beta-lactam/transpept"/>
</dbReference>
<evidence type="ECO:0000313" key="4">
    <source>
        <dbReference type="Proteomes" id="UP000007102"/>
    </source>
</evidence>
<dbReference type="KEGG" id="dte:Dester_1100"/>
<keyword evidence="1" id="KW-0732">Signal</keyword>
<dbReference type="InterPro" id="IPR012338">
    <property type="entry name" value="Beta-lactam/transpept-like"/>
</dbReference>
<dbReference type="Pfam" id="PF00905">
    <property type="entry name" value="Transpeptidase"/>
    <property type="match status" value="1"/>
</dbReference>
<dbReference type="EMBL" id="CP002543">
    <property type="protein sequence ID" value="ADY73737.1"/>
    <property type="molecule type" value="Genomic_DNA"/>
</dbReference>
<dbReference type="HOGENOM" id="CLU_670361_0_0_0"/>
<dbReference type="InParanoid" id="F0S056"/>
<dbReference type="PANTHER" id="PTHR30627:SF2">
    <property type="entry name" value="PEPTIDOGLYCAN D,D-TRANSPEPTIDASE MRDA"/>
    <property type="match status" value="1"/>
</dbReference>
<dbReference type="RefSeq" id="WP_013638689.1">
    <property type="nucleotide sequence ID" value="NC_015185.1"/>
</dbReference>
<dbReference type="OrthoDB" id="9804124at2"/>
<evidence type="ECO:0000313" key="3">
    <source>
        <dbReference type="EMBL" id="ADY73737.1"/>
    </source>
</evidence>
<proteinExistence type="predicted"/>
<dbReference type="SUPFAM" id="SSF56601">
    <property type="entry name" value="beta-lactamase/transpeptidase-like"/>
    <property type="match status" value="1"/>
</dbReference>
<accession>F0S056</accession>
<dbReference type="InterPro" id="IPR001460">
    <property type="entry name" value="PCN-bd_Tpept"/>
</dbReference>
<dbReference type="Gene3D" id="3.40.710.10">
    <property type="entry name" value="DD-peptidase/beta-lactamase superfamily"/>
    <property type="match status" value="1"/>
</dbReference>
<protein>
    <submittedName>
        <fullName evidence="3">Penicillin-binding protein transpeptidase</fullName>
    </submittedName>
</protein>
<sequence length="410" mass="46558">MKKVQVLGSLLLLFTLFGFVVHNDSEEKGKIERKETSFEFKETEIKSSYEKLNKLLRDFSYQYYLFKKAKLEKGKYVYHDKDLTIIFTVDPQFQEILEKKFKYFKIKYGAYVALDALTGKVLATVSSLDYPDLTIKRTFPTASTFKIITAATAIETGIADLNTSFICGGHDDSCSPSVWLNSKYRVKRNMKDSFAFSSNPFFGNLGRLIGEENLLKFAEKFGFNRKDYGFPWGIMRKPLDGYDLALMAAGLGETRTSPFHEALIALTIENQGIMLKPSLIEKVYDSDGKLLFSFKKEKLAKVVSLSTANKIKTMMLMTVKYGTVSDRKYFRKLKWQYPNLVIGGKSGTLSELTYPEGRCEWFTGFMEYGGKKIAFSSLAVNGSKYYLSGYELAAVASMDFVKLNSTFAKN</sequence>
<dbReference type="GO" id="GO:0005886">
    <property type="term" value="C:plasma membrane"/>
    <property type="evidence" value="ECO:0007669"/>
    <property type="project" value="TreeGrafter"/>
</dbReference>
<keyword evidence="4" id="KW-1185">Reference proteome</keyword>
<dbReference type="PANTHER" id="PTHR30627">
    <property type="entry name" value="PEPTIDOGLYCAN D,D-TRANSPEPTIDASE"/>
    <property type="match status" value="1"/>
</dbReference>
<evidence type="ECO:0000259" key="2">
    <source>
        <dbReference type="Pfam" id="PF00905"/>
    </source>
</evidence>